<dbReference type="InterPro" id="IPR020568">
    <property type="entry name" value="Ribosomal_Su5_D2-typ_SF"/>
</dbReference>
<dbReference type="AlphaFoldDB" id="A0A6V7TP27"/>
<dbReference type="OrthoDB" id="2411602at2759"/>
<dbReference type="InterPro" id="IPR027065">
    <property type="entry name" value="Lon_Prtase"/>
</dbReference>
<evidence type="ECO:0000313" key="3">
    <source>
        <dbReference type="Proteomes" id="UP000580250"/>
    </source>
</evidence>
<feature type="domain" description="Lon proteolytic" evidence="1">
    <location>
        <begin position="117"/>
        <end position="270"/>
    </location>
</feature>
<dbReference type="GO" id="GO:0030163">
    <property type="term" value="P:protein catabolic process"/>
    <property type="evidence" value="ECO:0007669"/>
    <property type="project" value="InterPro"/>
</dbReference>
<dbReference type="GO" id="GO:0005524">
    <property type="term" value="F:ATP binding"/>
    <property type="evidence" value="ECO:0007669"/>
    <property type="project" value="InterPro"/>
</dbReference>
<evidence type="ECO:0000259" key="1">
    <source>
        <dbReference type="Pfam" id="PF05362"/>
    </source>
</evidence>
<dbReference type="InterPro" id="IPR008269">
    <property type="entry name" value="Lon_proteolytic"/>
</dbReference>
<dbReference type="GO" id="GO:0006508">
    <property type="term" value="P:proteolysis"/>
    <property type="evidence" value="ECO:0007669"/>
    <property type="project" value="InterPro"/>
</dbReference>
<name>A0A6V7TP27_MELEN</name>
<gene>
    <name evidence="2" type="ORF">MENT_LOCUS2660</name>
</gene>
<dbReference type="EMBL" id="CAJEWN010000008">
    <property type="protein sequence ID" value="CAD2129595.1"/>
    <property type="molecule type" value="Genomic_DNA"/>
</dbReference>
<protein>
    <recommendedName>
        <fullName evidence="1">Lon proteolytic domain-containing protein</fullName>
    </recommendedName>
</protein>
<dbReference type="GO" id="GO:0004176">
    <property type="term" value="F:ATP-dependent peptidase activity"/>
    <property type="evidence" value="ECO:0007669"/>
    <property type="project" value="InterPro"/>
</dbReference>
<comment type="caution">
    <text evidence="2">The sequence shown here is derived from an EMBL/GenBank/DDBJ whole genome shotgun (WGS) entry which is preliminary data.</text>
</comment>
<dbReference type="PRINTS" id="PR00830">
    <property type="entry name" value="ENDOLAPTASE"/>
</dbReference>
<accession>A0A6V7TP27</accession>
<sequence length="276" mass="30700">MESHLEIPDISSVGNNFTMGNVCSCFKREDKNEEAGIIENMEEGNVENEILEENLEDFQNDEVLQDAVNLPVPDLEVNQLAIYLAAIDNQDFGSLDPTPGFFPIFGYTPDGEGCLHLIVTKILYYKPDEPIVGNCDTMVKDSYLIAEVYIRTHLIELGIDFSRTCHFFGHIYPSDAPKTGYSAGCALVTSMLSAIKQRGVSLNIGFFGEIGEDGRVIVVGGEAAKIKAAVRAKMQTIIAPRLMQPAIERTDILYRSQLQFIYIDYFVEALPILFPN</sequence>
<proteinExistence type="predicted"/>
<evidence type="ECO:0000313" key="2">
    <source>
        <dbReference type="EMBL" id="CAD2129595.1"/>
    </source>
</evidence>
<dbReference type="Pfam" id="PF05362">
    <property type="entry name" value="Lon_C"/>
    <property type="match status" value="1"/>
</dbReference>
<dbReference type="Gene3D" id="3.30.230.10">
    <property type="match status" value="1"/>
</dbReference>
<dbReference type="PANTHER" id="PTHR10046">
    <property type="entry name" value="ATP DEPENDENT LON PROTEASE FAMILY MEMBER"/>
    <property type="match status" value="1"/>
</dbReference>
<dbReference type="InterPro" id="IPR014721">
    <property type="entry name" value="Ribsml_uS5_D2-typ_fold_subgr"/>
</dbReference>
<dbReference type="Proteomes" id="UP000580250">
    <property type="component" value="Unassembled WGS sequence"/>
</dbReference>
<dbReference type="GO" id="GO:0004252">
    <property type="term" value="F:serine-type endopeptidase activity"/>
    <property type="evidence" value="ECO:0007669"/>
    <property type="project" value="InterPro"/>
</dbReference>
<organism evidence="2 3">
    <name type="scientific">Meloidogyne enterolobii</name>
    <name type="common">Root-knot nematode worm</name>
    <name type="synonym">Meloidogyne mayaguensis</name>
    <dbReference type="NCBI Taxonomy" id="390850"/>
    <lineage>
        <taxon>Eukaryota</taxon>
        <taxon>Metazoa</taxon>
        <taxon>Ecdysozoa</taxon>
        <taxon>Nematoda</taxon>
        <taxon>Chromadorea</taxon>
        <taxon>Rhabditida</taxon>
        <taxon>Tylenchina</taxon>
        <taxon>Tylenchomorpha</taxon>
        <taxon>Tylenchoidea</taxon>
        <taxon>Meloidogynidae</taxon>
        <taxon>Meloidogyninae</taxon>
        <taxon>Meloidogyne</taxon>
    </lineage>
</organism>
<dbReference type="SUPFAM" id="SSF54211">
    <property type="entry name" value="Ribosomal protein S5 domain 2-like"/>
    <property type="match status" value="1"/>
</dbReference>
<reference evidence="2 3" key="1">
    <citation type="submission" date="2020-08" db="EMBL/GenBank/DDBJ databases">
        <authorList>
            <person name="Koutsovoulos G."/>
            <person name="Danchin GJ E."/>
        </authorList>
    </citation>
    <scope>NUCLEOTIDE SEQUENCE [LARGE SCALE GENOMIC DNA]</scope>
</reference>